<reference evidence="4 5" key="1">
    <citation type="submission" date="2020-03" db="EMBL/GenBank/DDBJ databases">
        <title>Roseomonas selenitidurans sp. nov. isolated from urban soil.</title>
        <authorList>
            <person name="Liu H."/>
        </authorList>
    </citation>
    <scope>NUCLEOTIDE SEQUENCE [LARGE SCALE GENOMIC DNA]</scope>
    <source>
        <strain evidence="4 5">BU-1</strain>
    </source>
</reference>
<dbReference type="RefSeq" id="WP_168030039.1">
    <property type="nucleotide sequence ID" value="NZ_JAAVNE010000013.1"/>
</dbReference>
<evidence type="ECO:0000256" key="1">
    <source>
        <dbReference type="ARBA" id="ARBA00022553"/>
    </source>
</evidence>
<evidence type="ECO:0000313" key="4">
    <source>
        <dbReference type="EMBL" id="NKC31267.1"/>
    </source>
</evidence>
<keyword evidence="5" id="KW-1185">Reference proteome</keyword>
<dbReference type="InterPro" id="IPR001789">
    <property type="entry name" value="Sig_transdc_resp-reg_receiver"/>
</dbReference>
<evidence type="ECO:0000256" key="2">
    <source>
        <dbReference type="PROSITE-ProRule" id="PRU00169"/>
    </source>
</evidence>
<dbReference type="PROSITE" id="PS50110">
    <property type="entry name" value="RESPONSE_REGULATORY"/>
    <property type="match status" value="1"/>
</dbReference>
<dbReference type="SUPFAM" id="SSF52172">
    <property type="entry name" value="CheY-like"/>
    <property type="match status" value="1"/>
</dbReference>
<keyword evidence="1 2" id="KW-0597">Phosphoprotein</keyword>
<dbReference type="SMART" id="SM00448">
    <property type="entry name" value="REC"/>
    <property type="match status" value="1"/>
</dbReference>
<dbReference type="Proteomes" id="UP000787635">
    <property type="component" value="Unassembled WGS sequence"/>
</dbReference>
<dbReference type="InterPro" id="IPR050595">
    <property type="entry name" value="Bact_response_regulator"/>
</dbReference>
<protein>
    <submittedName>
        <fullName evidence="4">Response regulator</fullName>
    </submittedName>
</protein>
<dbReference type="Pfam" id="PF00072">
    <property type="entry name" value="Response_reg"/>
    <property type="match status" value="1"/>
</dbReference>
<evidence type="ECO:0000259" key="3">
    <source>
        <dbReference type="PROSITE" id="PS50110"/>
    </source>
</evidence>
<dbReference type="PANTHER" id="PTHR44591">
    <property type="entry name" value="STRESS RESPONSE REGULATOR PROTEIN 1"/>
    <property type="match status" value="1"/>
</dbReference>
<evidence type="ECO:0000313" key="5">
    <source>
        <dbReference type="Proteomes" id="UP000787635"/>
    </source>
</evidence>
<accession>A0ABX1E6W1</accession>
<feature type="modified residue" description="4-aspartylphosphate" evidence="2">
    <location>
        <position position="53"/>
    </location>
</feature>
<dbReference type="PANTHER" id="PTHR44591:SF25">
    <property type="entry name" value="CHEMOTAXIS TWO-COMPONENT RESPONSE REGULATOR"/>
    <property type="match status" value="1"/>
</dbReference>
<proteinExistence type="predicted"/>
<dbReference type="Gene3D" id="3.40.50.2300">
    <property type="match status" value="1"/>
</dbReference>
<name>A0ABX1E6W1_9PROT</name>
<dbReference type="EMBL" id="JAAVNE010000013">
    <property type="protein sequence ID" value="NKC31267.1"/>
    <property type="molecule type" value="Genomic_DNA"/>
</dbReference>
<dbReference type="InterPro" id="IPR011006">
    <property type="entry name" value="CheY-like_superfamily"/>
</dbReference>
<organism evidence="4 5">
    <name type="scientific">Falsiroseomonas selenitidurans</name>
    <dbReference type="NCBI Taxonomy" id="2716335"/>
    <lineage>
        <taxon>Bacteria</taxon>
        <taxon>Pseudomonadati</taxon>
        <taxon>Pseudomonadota</taxon>
        <taxon>Alphaproteobacteria</taxon>
        <taxon>Acetobacterales</taxon>
        <taxon>Roseomonadaceae</taxon>
        <taxon>Falsiroseomonas</taxon>
    </lineage>
</organism>
<feature type="domain" description="Response regulatory" evidence="3">
    <location>
        <begin position="4"/>
        <end position="120"/>
    </location>
</feature>
<gene>
    <name evidence="4" type="ORF">HEQ75_10380</name>
</gene>
<comment type="caution">
    <text evidence="4">The sequence shown here is derived from an EMBL/GenBank/DDBJ whole genome shotgun (WGS) entry which is preliminary data.</text>
</comment>
<sequence length="121" mass="13099">MAKRVMTVDDSRTMREMVAFTLRKAGFEVSEAEDGRKALAALQAAPVDVVITDLNMPNMDGVALIRALRADARMRAVPILMLTTESEAAKKAEGRSAGATGWLVKPFDPEKLIDVVKRVAG</sequence>